<dbReference type="OrthoDB" id="10472884at2759"/>
<keyword evidence="2" id="KW-0812">Transmembrane</keyword>
<dbReference type="InterPro" id="IPR013783">
    <property type="entry name" value="Ig-like_fold"/>
</dbReference>
<evidence type="ECO:0000259" key="3">
    <source>
        <dbReference type="PROSITE" id="PS50835"/>
    </source>
</evidence>
<sequence length="197" mass="22325">MAIVSVTEENMGQVRGNMTVMDGVATYVLECLSSNKTGEVAWFKDGEVVRPSKRFVAKVNKLYVINALSSDLEGYACYISLSGRMNYTENKPTADSADGKHLSDREERMIKWKRRSRAIWPLLGIVGQFVILAIIILVCDKKKEHFDEDDEDSIPSPPEPTLDHKPSVHKEAQTDMALYRWKMIAESVHRSQQTTFV</sequence>
<dbReference type="PROSITE" id="PS50835">
    <property type="entry name" value="IG_LIKE"/>
    <property type="match status" value="1"/>
</dbReference>
<protein>
    <recommendedName>
        <fullName evidence="3">Ig-like domain-containing protein</fullName>
    </recommendedName>
</protein>
<gene>
    <name evidence="4" type="ORF">NEZAVI_LOCUS14480</name>
</gene>
<reference evidence="4" key="1">
    <citation type="submission" date="2022-01" db="EMBL/GenBank/DDBJ databases">
        <authorList>
            <person name="King R."/>
        </authorList>
    </citation>
    <scope>NUCLEOTIDE SEQUENCE</scope>
</reference>
<name>A0A9P0MVH4_NEZVI</name>
<dbReference type="InterPro" id="IPR036179">
    <property type="entry name" value="Ig-like_dom_sf"/>
</dbReference>
<keyword evidence="2" id="KW-0472">Membrane</keyword>
<organism evidence="4 5">
    <name type="scientific">Nezara viridula</name>
    <name type="common">Southern green stink bug</name>
    <name type="synonym">Cimex viridulus</name>
    <dbReference type="NCBI Taxonomy" id="85310"/>
    <lineage>
        <taxon>Eukaryota</taxon>
        <taxon>Metazoa</taxon>
        <taxon>Ecdysozoa</taxon>
        <taxon>Arthropoda</taxon>
        <taxon>Hexapoda</taxon>
        <taxon>Insecta</taxon>
        <taxon>Pterygota</taxon>
        <taxon>Neoptera</taxon>
        <taxon>Paraneoptera</taxon>
        <taxon>Hemiptera</taxon>
        <taxon>Heteroptera</taxon>
        <taxon>Panheteroptera</taxon>
        <taxon>Pentatomomorpha</taxon>
        <taxon>Pentatomoidea</taxon>
        <taxon>Pentatomidae</taxon>
        <taxon>Pentatominae</taxon>
        <taxon>Nezara</taxon>
    </lineage>
</organism>
<evidence type="ECO:0000256" key="1">
    <source>
        <dbReference type="SAM" id="MobiDB-lite"/>
    </source>
</evidence>
<accession>A0A9P0MVH4</accession>
<evidence type="ECO:0000313" key="4">
    <source>
        <dbReference type="EMBL" id="CAH1406569.1"/>
    </source>
</evidence>
<dbReference type="Gene3D" id="2.60.40.10">
    <property type="entry name" value="Immunoglobulins"/>
    <property type="match status" value="1"/>
</dbReference>
<proteinExistence type="predicted"/>
<evidence type="ECO:0000313" key="5">
    <source>
        <dbReference type="Proteomes" id="UP001152798"/>
    </source>
</evidence>
<dbReference type="InterPro" id="IPR007110">
    <property type="entry name" value="Ig-like_dom"/>
</dbReference>
<keyword evidence="5" id="KW-1185">Reference proteome</keyword>
<dbReference type="EMBL" id="OV725082">
    <property type="protein sequence ID" value="CAH1406569.1"/>
    <property type="molecule type" value="Genomic_DNA"/>
</dbReference>
<keyword evidence="2" id="KW-1133">Transmembrane helix</keyword>
<feature type="domain" description="Ig-like" evidence="3">
    <location>
        <begin position="9"/>
        <end position="94"/>
    </location>
</feature>
<feature type="transmembrane region" description="Helical" evidence="2">
    <location>
        <begin position="118"/>
        <end position="138"/>
    </location>
</feature>
<feature type="region of interest" description="Disordered" evidence="1">
    <location>
        <begin position="147"/>
        <end position="168"/>
    </location>
</feature>
<dbReference type="SUPFAM" id="SSF48726">
    <property type="entry name" value="Immunoglobulin"/>
    <property type="match status" value="1"/>
</dbReference>
<evidence type="ECO:0000256" key="2">
    <source>
        <dbReference type="SAM" id="Phobius"/>
    </source>
</evidence>
<dbReference type="AlphaFoldDB" id="A0A9P0MVH4"/>
<dbReference type="Proteomes" id="UP001152798">
    <property type="component" value="Chromosome 6"/>
</dbReference>